<dbReference type="GO" id="GO:0004222">
    <property type="term" value="F:metalloendopeptidase activity"/>
    <property type="evidence" value="ECO:0007669"/>
    <property type="project" value="TreeGrafter"/>
</dbReference>
<sequence length="259" mass="27858">MRKENLLRILKNKGTLGVLTLCLVGAVAFATYRAGYDSSSGVQPDAAVTQESETTAADLEAAGADVVAELPQVNDYTAANEKDVDPASLAVPEEEETEEAQEEPAADVSSPSATAVLQPTVNFQDDSLLAWPAAGTVLMDYNMNNTVYFKTLNQYKYNPALIISSEAGNPVVASAKGIVESIGVNEETGTTLKLNLGNNYSLVYGQLKELAVSEGDVVEQGQLLGYVSEPTRYYCEEGSNLYFQMQKDGQPVDPYLYLE</sequence>
<dbReference type="STRING" id="168384.SAMN05660368_01882"/>
<dbReference type="InterPro" id="IPR011055">
    <property type="entry name" value="Dup_hybrid_motif"/>
</dbReference>
<dbReference type="CDD" id="cd12797">
    <property type="entry name" value="M23_peptidase"/>
    <property type="match status" value="1"/>
</dbReference>
<dbReference type="InterPro" id="IPR050570">
    <property type="entry name" value="Cell_wall_metabolism_enzyme"/>
</dbReference>
<proteinExistence type="predicted"/>
<comment type="caution">
    <text evidence="3">The sequence shown here is derived from an EMBL/GenBank/DDBJ whole genome shotgun (WGS) entry which is preliminary data.</text>
</comment>
<name>C6LIK5_9FIRM</name>
<dbReference type="Gene3D" id="2.70.70.10">
    <property type="entry name" value="Glucose Permease (Domain IIA)"/>
    <property type="match status" value="1"/>
</dbReference>
<dbReference type="AlphaFoldDB" id="C6LIK5"/>
<feature type="compositionally biased region" description="Acidic residues" evidence="1">
    <location>
        <begin position="92"/>
        <end position="105"/>
    </location>
</feature>
<dbReference type="PANTHER" id="PTHR21666:SF270">
    <property type="entry name" value="MUREIN HYDROLASE ACTIVATOR ENVC"/>
    <property type="match status" value="1"/>
</dbReference>
<dbReference type="EMBL" id="ACCL02000017">
    <property type="protein sequence ID" value="EET59587.1"/>
    <property type="molecule type" value="Genomic_DNA"/>
</dbReference>
<keyword evidence="4" id="KW-1185">Reference proteome</keyword>
<dbReference type="InterPro" id="IPR016047">
    <property type="entry name" value="M23ase_b-sheet_dom"/>
</dbReference>
<evidence type="ECO:0000313" key="3">
    <source>
        <dbReference type="EMBL" id="EET59587.1"/>
    </source>
</evidence>
<dbReference type="eggNOG" id="COG0739">
    <property type="taxonomic scope" value="Bacteria"/>
</dbReference>
<evidence type="ECO:0000256" key="1">
    <source>
        <dbReference type="SAM" id="MobiDB-lite"/>
    </source>
</evidence>
<feature type="region of interest" description="Disordered" evidence="1">
    <location>
        <begin position="75"/>
        <end position="113"/>
    </location>
</feature>
<reference evidence="3" key="1">
    <citation type="submission" date="2009-07" db="EMBL/GenBank/DDBJ databases">
        <authorList>
            <person name="Weinstock G."/>
            <person name="Sodergren E."/>
            <person name="Clifton S."/>
            <person name="Fulton L."/>
            <person name="Fulton B."/>
            <person name="Courtney L."/>
            <person name="Fronick C."/>
            <person name="Harrison M."/>
            <person name="Strong C."/>
            <person name="Farmer C."/>
            <person name="Delahaunty K."/>
            <person name="Markovic C."/>
            <person name="Hall O."/>
            <person name="Minx P."/>
            <person name="Tomlinson C."/>
            <person name="Mitreva M."/>
            <person name="Nelson J."/>
            <person name="Hou S."/>
            <person name="Wollam A."/>
            <person name="Pepin K.H."/>
            <person name="Johnson M."/>
            <person name="Bhonagiri V."/>
            <person name="Nash W.E."/>
            <person name="Warren W."/>
            <person name="Chinwalla A."/>
            <person name="Mardis E.R."/>
            <person name="Wilson R.K."/>
        </authorList>
    </citation>
    <scope>NUCLEOTIDE SEQUENCE [LARGE SCALE GENOMIC DNA]</scope>
    <source>
        <strain evidence="3">DSM 14469</strain>
    </source>
</reference>
<feature type="domain" description="M23ase beta-sheet core" evidence="2">
    <location>
        <begin position="161"/>
        <end position="254"/>
    </location>
</feature>
<dbReference type="Proteomes" id="UP000005561">
    <property type="component" value="Unassembled WGS sequence"/>
</dbReference>
<accession>C6LIK5</accession>
<dbReference type="Pfam" id="PF01551">
    <property type="entry name" value="Peptidase_M23"/>
    <property type="match status" value="1"/>
</dbReference>
<dbReference type="PANTHER" id="PTHR21666">
    <property type="entry name" value="PEPTIDASE-RELATED"/>
    <property type="match status" value="1"/>
</dbReference>
<evidence type="ECO:0000313" key="4">
    <source>
        <dbReference type="Proteomes" id="UP000005561"/>
    </source>
</evidence>
<protein>
    <submittedName>
        <fullName evidence="3">Peptidase, M23 family</fullName>
    </submittedName>
</protein>
<dbReference type="RefSeq" id="WP_006863217.1">
    <property type="nucleotide sequence ID" value="NZ_ACCL02000017.1"/>
</dbReference>
<dbReference type="OrthoDB" id="1938544at2"/>
<evidence type="ECO:0000259" key="2">
    <source>
        <dbReference type="Pfam" id="PF01551"/>
    </source>
</evidence>
<organism evidence="3 4">
    <name type="scientific">Marvinbryantia formatexigens DSM 14469</name>
    <dbReference type="NCBI Taxonomy" id="478749"/>
    <lineage>
        <taxon>Bacteria</taxon>
        <taxon>Bacillati</taxon>
        <taxon>Bacillota</taxon>
        <taxon>Clostridia</taxon>
        <taxon>Lachnospirales</taxon>
        <taxon>Lachnospiraceae</taxon>
        <taxon>Marvinbryantia</taxon>
    </lineage>
</organism>
<dbReference type="SUPFAM" id="SSF51261">
    <property type="entry name" value="Duplicated hybrid motif"/>
    <property type="match status" value="1"/>
</dbReference>
<gene>
    <name evidence="3" type="ORF">BRYFOR_08443</name>
</gene>